<dbReference type="Gene3D" id="3.90.1150.10">
    <property type="entry name" value="Aspartate Aminotransferase, domain 1"/>
    <property type="match status" value="1"/>
</dbReference>
<dbReference type="InterPro" id="IPR000653">
    <property type="entry name" value="DegT/StrS_aminotransferase"/>
</dbReference>
<name>A0A1H5GZM1_RHOJO</name>
<dbReference type="OrthoDB" id="9804264at2"/>
<dbReference type="SUPFAM" id="SSF53383">
    <property type="entry name" value="PLP-dependent transferases"/>
    <property type="match status" value="1"/>
</dbReference>
<accession>A0A1H5GZM1</accession>
<dbReference type="Proteomes" id="UP000183407">
    <property type="component" value="Unassembled WGS sequence"/>
</dbReference>
<dbReference type="RefSeq" id="WP_083400645.1">
    <property type="nucleotide sequence ID" value="NZ_FNTL01000004.1"/>
</dbReference>
<dbReference type="GO" id="GO:0000271">
    <property type="term" value="P:polysaccharide biosynthetic process"/>
    <property type="evidence" value="ECO:0007669"/>
    <property type="project" value="TreeGrafter"/>
</dbReference>
<proteinExistence type="inferred from homology"/>
<dbReference type="InterPro" id="IPR015422">
    <property type="entry name" value="PyrdxlP-dep_Trfase_small"/>
</dbReference>
<sequence>MIEPASVPDVEERAALREQDRIPVAGPWVTDLEVRYVAEAAANDWYTHAGESVGLFETEFADYLGTDFAAAVPHCTSALHLAMLALDLGPGDEVIVPESTWVATAAPITYVGATPVFADIDAGTWCLSPDSLAECLTRRTRAVVTVDLYGGMPDMEAVRSVADGLPIIEDAAQSIGGKLGDRFAGTLGDVGTFSFHGTKTLTTGEGGMVVTDRSDLSERILRLRDHGRTPADHRFFTTEELAFKYKMSSLQAAFGRAQLARIDELLDKKRQIFEWYEERLADVPGVQLNRRRDGLTNTFWMVTAVLDPAYRLPARRMMELFDLHSVDTRPFLPPLSSLPAFAGYDTVATAARRNKTAYDIAARSINLPSALMLTEAQVDRVCDVLLTILRPRKETS</sequence>
<comment type="similarity">
    <text evidence="4">Belongs to the DegT/DnrJ/EryC1 family.</text>
</comment>
<dbReference type="PANTHER" id="PTHR30244">
    <property type="entry name" value="TRANSAMINASE"/>
    <property type="match status" value="1"/>
</dbReference>
<dbReference type="PIRSF" id="PIRSF000390">
    <property type="entry name" value="PLP_StrS"/>
    <property type="match status" value="1"/>
</dbReference>
<evidence type="ECO:0000256" key="4">
    <source>
        <dbReference type="RuleBase" id="RU004508"/>
    </source>
</evidence>
<dbReference type="Pfam" id="PF01041">
    <property type="entry name" value="DegT_DnrJ_EryC1"/>
    <property type="match status" value="1"/>
</dbReference>
<comment type="cofactor">
    <cofactor evidence="1">
        <name>pyridoxal 5'-phosphate</name>
        <dbReference type="ChEBI" id="CHEBI:597326"/>
    </cofactor>
</comment>
<evidence type="ECO:0000256" key="2">
    <source>
        <dbReference type="PIRSR" id="PIRSR000390-1"/>
    </source>
</evidence>
<dbReference type="InterPro" id="IPR015424">
    <property type="entry name" value="PyrdxlP-dep_Trfase"/>
</dbReference>
<dbReference type="Gene3D" id="3.40.640.10">
    <property type="entry name" value="Type I PLP-dependent aspartate aminotransferase-like (Major domain)"/>
    <property type="match status" value="1"/>
</dbReference>
<dbReference type="CDD" id="cd00616">
    <property type="entry name" value="AHBA_syn"/>
    <property type="match status" value="1"/>
</dbReference>
<dbReference type="GO" id="GO:0030170">
    <property type="term" value="F:pyridoxal phosphate binding"/>
    <property type="evidence" value="ECO:0007669"/>
    <property type="project" value="TreeGrafter"/>
</dbReference>
<evidence type="ECO:0000256" key="1">
    <source>
        <dbReference type="ARBA" id="ARBA00001933"/>
    </source>
</evidence>
<dbReference type="AlphaFoldDB" id="A0A1H5GZM1"/>
<evidence type="ECO:0000313" key="6">
    <source>
        <dbReference type="Proteomes" id="UP000183407"/>
    </source>
</evidence>
<dbReference type="InterPro" id="IPR015421">
    <property type="entry name" value="PyrdxlP-dep_Trfase_major"/>
</dbReference>
<dbReference type="EMBL" id="FNTL01000004">
    <property type="protein sequence ID" value="SEE21183.1"/>
    <property type="molecule type" value="Genomic_DNA"/>
</dbReference>
<dbReference type="PANTHER" id="PTHR30244:SF34">
    <property type="entry name" value="DTDP-4-AMINO-4,6-DIDEOXYGALACTOSE TRANSAMINASE"/>
    <property type="match status" value="1"/>
</dbReference>
<gene>
    <name evidence="5" type="ORF">SAMN04490220_7013</name>
</gene>
<feature type="modified residue" description="N6-(pyridoxal phosphate)lysine" evidence="3">
    <location>
        <position position="199"/>
    </location>
</feature>
<reference evidence="6" key="1">
    <citation type="submission" date="2016-10" db="EMBL/GenBank/DDBJ databases">
        <authorList>
            <person name="Varghese N."/>
        </authorList>
    </citation>
    <scope>NUCLEOTIDE SEQUENCE [LARGE SCALE GENOMIC DNA]</scope>
    <source>
        <strain evidence="6">DSM 44719</strain>
    </source>
</reference>
<organism evidence="5 6">
    <name type="scientific">Rhodococcus jostii</name>
    <dbReference type="NCBI Taxonomy" id="132919"/>
    <lineage>
        <taxon>Bacteria</taxon>
        <taxon>Bacillati</taxon>
        <taxon>Actinomycetota</taxon>
        <taxon>Actinomycetes</taxon>
        <taxon>Mycobacteriales</taxon>
        <taxon>Nocardiaceae</taxon>
        <taxon>Rhodococcus</taxon>
    </lineage>
</organism>
<dbReference type="GO" id="GO:0008483">
    <property type="term" value="F:transaminase activity"/>
    <property type="evidence" value="ECO:0007669"/>
    <property type="project" value="TreeGrafter"/>
</dbReference>
<evidence type="ECO:0000256" key="3">
    <source>
        <dbReference type="PIRSR" id="PIRSR000390-2"/>
    </source>
</evidence>
<evidence type="ECO:0000313" key="5">
    <source>
        <dbReference type="EMBL" id="SEE21183.1"/>
    </source>
</evidence>
<feature type="active site" description="Proton acceptor" evidence="2">
    <location>
        <position position="199"/>
    </location>
</feature>
<keyword evidence="3 4" id="KW-0663">Pyridoxal phosphate</keyword>
<protein>
    <submittedName>
        <fullName evidence="5">Perosamine synthetase</fullName>
    </submittedName>
</protein>